<evidence type="ECO:0000256" key="6">
    <source>
        <dbReference type="ARBA" id="ARBA00022676"/>
    </source>
</evidence>
<evidence type="ECO:0000256" key="12">
    <source>
        <dbReference type="ARBA" id="ARBA00023316"/>
    </source>
</evidence>
<dbReference type="EC" id="2.4.1.-" evidence="19"/>
<keyword evidence="9" id="KW-0133">Cell shape</keyword>
<dbReference type="InterPro" id="IPR036950">
    <property type="entry name" value="PBP_transglycosylase"/>
</dbReference>
<dbReference type="FunFam" id="1.10.3810.10:FF:000001">
    <property type="entry name" value="Penicillin-binding protein 1A"/>
    <property type="match status" value="1"/>
</dbReference>
<keyword evidence="20" id="KW-1185">Reference proteome</keyword>
<evidence type="ECO:0000256" key="8">
    <source>
        <dbReference type="ARBA" id="ARBA00022801"/>
    </source>
</evidence>
<protein>
    <submittedName>
        <fullName evidence="19">Penicillin-binding protein 1A</fullName>
        <ecNumber evidence="19">2.4.1.-</ecNumber>
        <ecNumber evidence="19">3.4.-.-</ecNumber>
    </submittedName>
</protein>
<dbReference type="EC" id="3.4.-.-" evidence="19"/>
<evidence type="ECO:0000256" key="15">
    <source>
        <dbReference type="SAM" id="MobiDB-lite"/>
    </source>
</evidence>
<keyword evidence="8 19" id="KW-0378">Hydrolase</keyword>
<dbReference type="PANTHER" id="PTHR32282">
    <property type="entry name" value="BINDING PROTEIN TRANSPEPTIDASE, PUTATIVE-RELATED"/>
    <property type="match status" value="1"/>
</dbReference>
<dbReference type="Gene3D" id="3.40.710.10">
    <property type="entry name" value="DD-peptidase/beta-lactamase superfamily"/>
    <property type="match status" value="1"/>
</dbReference>
<evidence type="ECO:0000256" key="13">
    <source>
        <dbReference type="ARBA" id="ARBA00034000"/>
    </source>
</evidence>
<dbReference type="Proteomes" id="UP000577362">
    <property type="component" value="Unassembled WGS sequence"/>
</dbReference>
<feature type="region of interest" description="Disordered" evidence="15">
    <location>
        <begin position="726"/>
        <end position="770"/>
    </location>
</feature>
<keyword evidence="16" id="KW-0812">Transmembrane</keyword>
<evidence type="ECO:0000259" key="17">
    <source>
        <dbReference type="Pfam" id="PF00905"/>
    </source>
</evidence>
<evidence type="ECO:0000256" key="11">
    <source>
        <dbReference type="ARBA" id="ARBA00023268"/>
    </source>
</evidence>
<dbReference type="GO" id="GO:0030288">
    <property type="term" value="C:outer membrane-bounded periplasmic space"/>
    <property type="evidence" value="ECO:0007669"/>
    <property type="project" value="TreeGrafter"/>
</dbReference>
<dbReference type="InterPro" id="IPR001460">
    <property type="entry name" value="PCN-bd_Tpept"/>
</dbReference>
<dbReference type="GO" id="GO:0008658">
    <property type="term" value="F:penicillin binding"/>
    <property type="evidence" value="ECO:0007669"/>
    <property type="project" value="InterPro"/>
</dbReference>
<dbReference type="GO" id="GO:0009002">
    <property type="term" value="F:serine-type D-Ala-D-Ala carboxypeptidase activity"/>
    <property type="evidence" value="ECO:0007669"/>
    <property type="project" value="UniProtKB-EC"/>
</dbReference>
<evidence type="ECO:0000256" key="3">
    <source>
        <dbReference type="ARBA" id="ARBA00007739"/>
    </source>
</evidence>
<feature type="transmembrane region" description="Helical" evidence="16">
    <location>
        <begin position="140"/>
        <end position="167"/>
    </location>
</feature>
<feature type="compositionally biased region" description="Basic residues" evidence="15">
    <location>
        <begin position="108"/>
        <end position="117"/>
    </location>
</feature>
<dbReference type="GO" id="GO:0071555">
    <property type="term" value="P:cell wall organization"/>
    <property type="evidence" value="ECO:0007669"/>
    <property type="project" value="UniProtKB-KW"/>
</dbReference>
<dbReference type="Pfam" id="PF00912">
    <property type="entry name" value="Transgly"/>
    <property type="match status" value="1"/>
</dbReference>
<dbReference type="AlphaFoldDB" id="A0A840C1J6"/>
<evidence type="ECO:0000313" key="19">
    <source>
        <dbReference type="EMBL" id="MBB4016846.1"/>
    </source>
</evidence>
<evidence type="ECO:0000256" key="9">
    <source>
        <dbReference type="ARBA" id="ARBA00022960"/>
    </source>
</evidence>
<comment type="similarity">
    <text evidence="3">In the N-terminal section; belongs to the glycosyltransferase 51 family.</text>
</comment>
<evidence type="ECO:0000313" key="20">
    <source>
        <dbReference type="Proteomes" id="UP000577362"/>
    </source>
</evidence>
<evidence type="ECO:0000256" key="16">
    <source>
        <dbReference type="SAM" id="Phobius"/>
    </source>
</evidence>
<dbReference type="NCBIfam" id="TIGR02074">
    <property type="entry name" value="PBP_1a_fam"/>
    <property type="match status" value="1"/>
</dbReference>
<dbReference type="InterPro" id="IPR050396">
    <property type="entry name" value="Glycosyltr_51/Transpeptidase"/>
</dbReference>
<proteinExistence type="inferred from homology"/>
<evidence type="ECO:0000256" key="1">
    <source>
        <dbReference type="ARBA" id="ARBA00004752"/>
    </source>
</evidence>
<comment type="similarity">
    <text evidence="2">In the C-terminal section; belongs to the transpeptidase family.</text>
</comment>
<evidence type="ECO:0000256" key="2">
    <source>
        <dbReference type="ARBA" id="ARBA00007090"/>
    </source>
</evidence>
<comment type="pathway">
    <text evidence="1">Cell wall biogenesis; peptidoglycan biosynthesis.</text>
</comment>
<keyword evidence="6 19" id="KW-0328">Glycosyltransferase</keyword>
<comment type="catalytic activity">
    <reaction evidence="13">
        <text>Preferential cleavage: (Ac)2-L-Lys-D-Ala-|-D-Ala. Also transpeptidation of peptidyl-alanyl moieties that are N-acyl substituents of D-alanine.</text>
        <dbReference type="EC" id="3.4.16.4"/>
    </reaction>
</comment>
<evidence type="ECO:0000256" key="14">
    <source>
        <dbReference type="ARBA" id="ARBA00049902"/>
    </source>
</evidence>
<keyword evidence="12" id="KW-0961">Cell wall biogenesis/degradation</keyword>
<dbReference type="Pfam" id="PF00905">
    <property type="entry name" value="Transpeptidase"/>
    <property type="match status" value="1"/>
</dbReference>
<reference evidence="19 20" key="1">
    <citation type="submission" date="2020-08" db="EMBL/GenBank/DDBJ databases">
        <title>Genomic Encyclopedia of Type Strains, Phase IV (KMG-IV): sequencing the most valuable type-strain genomes for metagenomic binning, comparative biology and taxonomic classification.</title>
        <authorList>
            <person name="Goeker M."/>
        </authorList>
    </citation>
    <scope>NUCLEOTIDE SEQUENCE [LARGE SCALE GENOMIC DNA]</scope>
    <source>
        <strain evidence="19 20">DSM 103737</strain>
    </source>
</reference>
<comment type="caution">
    <text evidence="19">The sequence shown here is derived from an EMBL/GenBank/DDBJ whole genome shotgun (WGS) entry which is preliminary data.</text>
</comment>
<evidence type="ECO:0000256" key="7">
    <source>
        <dbReference type="ARBA" id="ARBA00022679"/>
    </source>
</evidence>
<keyword evidence="16" id="KW-1133">Transmembrane helix</keyword>
<dbReference type="GO" id="GO:0006508">
    <property type="term" value="P:proteolysis"/>
    <property type="evidence" value="ECO:0007669"/>
    <property type="project" value="UniProtKB-KW"/>
</dbReference>
<keyword evidence="11" id="KW-0511">Multifunctional enzyme</keyword>
<dbReference type="SUPFAM" id="SSF56601">
    <property type="entry name" value="beta-lactamase/transpeptidase-like"/>
    <property type="match status" value="1"/>
</dbReference>
<comment type="catalytic activity">
    <reaction evidence="14">
        <text>[GlcNAc-(1-&gt;4)-Mur2Ac(oyl-L-Ala-gamma-D-Glu-L-Lys-D-Ala-D-Ala)](n)-di-trans,octa-cis-undecaprenyl diphosphate + beta-D-GlcNAc-(1-&gt;4)-Mur2Ac(oyl-L-Ala-gamma-D-Glu-L-Lys-D-Ala-D-Ala)-di-trans,octa-cis-undecaprenyl diphosphate = [GlcNAc-(1-&gt;4)-Mur2Ac(oyl-L-Ala-gamma-D-Glu-L-Lys-D-Ala-D-Ala)](n+1)-di-trans,octa-cis-undecaprenyl diphosphate + di-trans,octa-cis-undecaprenyl diphosphate + H(+)</text>
        <dbReference type="Rhea" id="RHEA:23708"/>
        <dbReference type="Rhea" id="RHEA-COMP:9602"/>
        <dbReference type="Rhea" id="RHEA-COMP:9603"/>
        <dbReference type="ChEBI" id="CHEBI:15378"/>
        <dbReference type="ChEBI" id="CHEBI:58405"/>
        <dbReference type="ChEBI" id="CHEBI:60033"/>
        <dbReference type="ChEBI" id="CHEBI:78435"/>
        <dbReference type="EC" id="2.4.99.28"/>
    </reaction>
</comment>
<keyword evidence="10" id="KW-0573">Peptidoglycan synthesis</keyword>
<gene>
    <name evidence="19" type="ORF">GGR16_001875</name>
</gene>
<dbReference type="Gene3D" id="1.10.3810.10">
    <property type="entry name" value="Biosynthetic peptidoglycan transglycosylase-like"/>
    <property type="match status" value="1"/>
</dbReference>
<feature type="compositionally biased region" description="Basic and acidic residues" evidence="15">
    <location>
        <begin position="18"/>
        <end position="38"/>
    </location>
</feature>
<dbReference type="SUPFAM" id="SSF53955">
    <property type="entry name" value="Lysozyme-like"/>
    <property type="match status" value="1"/>
</dbReference>
<keyword evidence="5" id="KW-0645">Protease</keyword>
<accession>A0A840C1J6</accession>
<evidence type="ECO:0000256" key="10">
    <source>
        <dbReference type="ARBA" id="ARBA00022984"/>
    </source>
</evidence>
<dbReference type="GO" id="GO:0008955">
    <property type="term" value="F:peptidoglycan glycosyltransferase activity"/>
    <property type="evidence" value="ECO:0007669"/>
    <property type="project" value="UniProtKB-EC"/>
</dbReference>
<name>A0A840C1J6_9HYPH</name>
<feature type="domain" description="Penicillin-binding protein transpeptidase" evidence="17">
    <location>
        <begin position="458"/>
        <end position="682"/>
    </location>
</feature>
<dbReference type="UniPathway" id="UPA00219"/>
<dbReference type="InterPro" id="IPR001264">
    <property type="entry name" value="Glyco_trans_51"/>
</dbReference>
<feature type="compositionally biased region" description="Gly residues" evidence="15">
    <location>
        <begin position="118"/>
        <end position="131"/>
    </location>
</feature>
<keyword evidence="7 19" id="KW-0808">Transferase</keyword>
<feature type="region of interest" description="Disordered" evidence="15">
    <location>
        <begin position="1"/>
        <end position="135"/>
    </location>
</feature>
<evidence type="ECO:0000259" key="18">
    <source>
        <dbReference type="Pfam" id="PF00912"/>
    </source>
</evidence>
<dbReference type="EMBL" id="JACIEN010000002">
    <property type="protein sequence ID" value="MBB4016846.1"/>
    <property type="molecule type" value="Genomic_DNA"/>
</dbReference>
<dbReference type="InterPro" id="IPR023346">
    <property type="entry name" value="Lysozyme-like_dom_sf"/>
</dbReference>
<feature type="domain" description="Glycosyl transferase family 51" evidence="18">
    <location>
        <begin position="203"/>
        <end position="366"/>
    </location>
</feature>
<dbReference type="PANTHER" id="PTHR32282:SF33">
    <property type="entry name" value="PEPTIDOGLYCAN GLYCOSYLTRANSFERASE"/>
    <property type="match status" value="1"/>
</dbReference>
<keyword evidence="16" id="KW-0472">Membrane</keyword>
<sequence length="782" mass="83135">MAFDQWHDRQPVPGPQDGARRRAADDGFDLRLSPEDRPTGIAAGAQRRTARPSPGPRPQERREPAFSATPAGVEDPGRYPASDGVDGLGESLPGDGLFHEEDVMARRAAGRRSRKGGGRGNGGGGSGGARRGGGRRRRSFLGWVVRSCFVLAIWCGIAVAGVVAYHFAQLPPIDQLTVPKRPPNIAIAASDGTLIANRGDMGGREVKLAELPPYLPKAFIAIEDRRFYDHFGIDPLGITRAMVRNVTSRGVAQGGSTLTQQLAKNLFLTQDRTLSRKIQEAILALWLEQKFTKDEILELYLNRVYFGAGSYGVEAAALRYFGKSAREVSLSEAAMLAGLVQAPSRLAPNRNPDGAEKRAQLVLSAMADEGFISEAAAKNALMEPATAIKPRGAGSANYAADYVMDVLEDFIGPVERDVVVETTIDVGMQRAAEKALVEALDKQGGKYGVGQGALVSLATDGGIRALVGGRNYGQSQFNRATVAMRQPGSSFKPFVYLAALENGLTPDTVREDGPVNLNGWRPENASRKYAGPVTLTTALARSINTVTAQLIAEMGPKAVVRTAQRLGITSPLQPNLSLSLGTSEVRPIELVAAYAAFANGGTGVIPYLIREVKTPDGKVLFQRTPTDLGRVIEQQHVADMNMMLRQTLLTGTGRRAEIAGWEAAGKTGTSQEYRDAWFLGYTGSLVTGVWLGNDDSKPTKKASGANLPAEIWKTYMTAALKGQSPVPLPGGPFNRLPPADDEALVADGGYAGAPPPAAGGGPPAQAAAPQRQRGLLEMLFGG</sequence>
<dbReference type="GO" id="GO:0009252">
    <property type="term" value="P:peptidoglycan biosynthetic process"/>
    <property type="evidence" value="ECO:0007669"/>
    <property type="project" value="UniProtKB-UniPathway"/>
</dbReference>
<dbReference type="GO" id="GO:0008360">
    <property type="term" value="P:regulation of cell shape"/>
    <property type="evidence" value="ECO:0007669"/>
    <property type="project" value="UniProtKB-KW"/>
</dbReference>
<evidence type="ECO:0000256" key="5">
    <source>
        <dbReference type="ARBA" id="ARBA00022670"/>
    </source>
</evidence>
<keyword evidence="4" id="KW-0121">Carboxypeptidase</keyword>
<organism evidence="19 20">
    <name type="scientific">Chelatococcus caeni</name>
    <dbReference type="NCBI Taxonomy" id="1348468"/>
    <lineage>
        <taxon>Bacteria</taxon>
        <taxon>Pseudomonadati</taxon>
        <taxon>Pseudomonadota</taxon>
        <taxon>Alphaproteobacteria</taxon>
        <taxon>Hyphomicrobiales</taxon>
        <taxon>Chelatococcaceae</taxon>
        <taxon>Chelatococcus</taxon>
    </lineage>
</organism>
<dbReference type="InterPro" id="IPR012338">
    <property type="entry name" value="Beta-lactam/transpept-like"/>
</dbReference>
<feature type="compositionally biased region" description="Basic and acidic residues" evidence="15">
    <location>
        <begin position="1"/>
        <end position="10"/>
    </location>
</feature>
<evidence type="ECO:0000256" key="4">
    <source>
        <dbReference type="ARBA" id="ARBA00022645"/>
    </source>
</evidence>